<dbReference type="Pfam" id="PF00072">
    <property type="entry name" value="Response_reg"/>
    <property type="match status" value="1"/>
</dbReference>
<dbReference type="InterPro" id="IPR035909">
    <property type="entry name" value="CheB_C"/>
</dbReference>
<dbReference type="GO" id="GO:0005737">
    <property type="term" value="C:cytoplasm"/>
    <property type="evidence" value="ECO:0007669"/>
    <property type="project" value="InterPro"/>
</dbReference>
<reference evidence="10" key="1">
    <citation type="submission" date="2021-04" db="EMBL/GenBank/DDBJ databases">
        <title>Ouciella asimina sp. nov., isolated from the surface seawater in the hydrothermal field of Okinawa Trough.</title>
        <authorList>
            <person name="Shuang W."/>
        </authorList>
    </citation>
    <scope>NUCLEOTIDE SEQUENCE</scope>
    <source>
        <strain evidence="10">LXI357</strain>
    </source>
</reference>
<feature type="domain" description="CheB-type methylesterase" evidence="9">
    <location>
        <begin position="164"/>
        <end position="350"/>
    </location>
</feature>
<feature type="active site" evidence="6">
    <location>
        <position position="203"/>
    </location>
</feature>
<protein>
    <recommendedName>
        <fullName evidence="4">protein-glutamate methylesterase</fullName>
        <ecNumber evidence="4">3.1.1.61</ecNumber>
    </recommendedName>
</protein>
<dbReference type="InterPro" id="IPR000673">
    <property type="entry name" value="Sig_transdc_resp-reg_Me-estase"/>
</dbReference>
<keyword evidence="1" id="KW-0963">Cytoplasm</keyword>
<evidence type="ECO:0000256" key="6">
    <source>
        <dbReference type="PROSITE-ProRule" id="PRU00050"/>
    </source>
</evidence>
<keyword evidence="11" id="KW-1185">Reference proteome</keyword>
<dbReference type="InterPro" id="IPR008248">
    <property type="entry name" value="CheB-like"/>
</dbReference>
<dbReference type="CDD" id="cd16432">
    <property type="entry name" value="CheB_Rec"/>
    <property type="match status" value="1"/>
</dbReference>
<dbReference type="Proteomes" id="UP000676996">
    <property type="component" value="Unassembled WGS sequence"/>
</dbReference>
<dbReference type="GO" id="GO:0008984">
    <property type="term" value="F:protein-glutamate methylesterase activity"/>
    <property type="evidence" value="ECO:0007669"/>
    <property type="project" value="UniProtKB-EC"/>
</dbReference>
<dbReference type="Gene3D" id="3.40.50.180">
    <property type="entry name" value="Methylesterase CheB, C-terminal domain"/>
    <property type="match status" value="1"/>
</dbReference>
<evidence type="ECO:0000256" key="1">
    <source>
        <dbReference type="ARBA" id="ARBA00022490"/>
    </source>
</evidence>
<evidence type="ECO:0000256" key="4">
    <source>
        <dbReference type="ARBA" id="ARBA00039140"/>
    </source>
</evidence>
<dbReference type="InterPro" id="IPR001789">
    <property type="entry name" value="Sig_transdc_resp-reg_receiver"/>
</dbReference>
<dbReference type="AlphaFoldDB" id="A0A8T4II65"/>
<gene>
    <name evidence="10" type="ORF">J7S20_05185</name>
</gene>
<dbReference type="EC" id="3.1.1.61" evidence="4"/>
<dbReference type="PANTHER" id="PTHR42872:SF6">
    <property type="entry name" value="PROTEIN-GLUTAMATE METHYLESTERASE_PROTEIN-GLUTAMINE GLUTAMINASE"/>
    <property type="match status" value="1"/>
</dbReference>
<sequence length="357" mass="37004">MGAPDKLFGPFKRTRPAPARVLIVDDSMVARTVLTRMVSATHGFTVAAAVADARAALDFLAVNTVEVILLDIEMPGVDGLTALPDLVRVGNGAKILIVSSSCDTGGASMVQALALGAADTLVKPGMGNFAGKFSRVLEERLGRLVGPAEIAEPTDVPAKINDAPVHDFDIVAIGASTGGIHALTKLLRAVPDDCDVPILVTQHLPASFMSYFATQLALLANRPCEVARDHTRILPGRIIIAPGNAHLRCTRMSDGTSIRLNAQAAVSGCMPSVDPMLESVAEIYGERALAVVLSGMGRDGSVGAAAIRHAGGAVVVQDQASSVVWGMPGTIASRGDASAILPPEEIGALIAHRRRPA</sequence>
<dbReference type="GO" id="GO:0000156">
    <property type="term" value="F:phosphorelay response regulator activity"/>
    <property type="evidence" value="ECO:0007669"/>
    <property type="project" value="InterPro"/>
</dbReference>
<dbReference type="PROSITE" id="PS50110">
    <property type="entry name" value="RESPONSE_REGULATORY"/>
    <property type="match status" value="1"/>
</dbReference>
<evidence type="ECO:0000313" key="11">
    <source>
        <dbReference type="Proteomes" id="UP000676996"/>
    </source>
</evidence>
<dbReference type="InterPro" id="IPR011006">
    <property type="entry name" value="CheY-like_superfamily"/>
</dbReference>
<evidence type="ECO:0000256" key="3">
    <source>
        <dbReference type="ARBA" id="ARBA00022801"/>
    </source>
</evidence>
<name>A0A8T4II65_9SPHN</name>
<evidence type="ECO:0000259" key="8">
    <source>
        <dbReference type="PROSITE" id="PS50110"/>
    </source>
</evidence>
<feature type="domain" description="Response regulatory" evidence="8">
    <location>
        <begin position="20"/>
        <end position="138"/>
    </location>
</feature>
<evidence type="ECO:0000256" key="2">
    <source>
        <dbReference type="ARBA" id="ARBA00022500"/>
    </source>
</evidence>
<accession>A0A8T4II65</accession>
<dbReference type="SMART" id="SM00448">
    <property type="entry name" value="REC"/>
    <property type="match status" value="1"/>
</dbReference>
<dbReference type="PIRSF" id="PIRSF000876">
    <property type="entry name" value="RR_chemtxs_CheB"/>
    <property type="match status" value="1"/>
</dbReference>
<dbReference type="Pfam" id="PF01339">
    <property type="entry name" value="CheB_methylest"/>
    <property type="match status" value="1"/>
</dbReference>
<dbReference type="SUPFAM" id="SSF52738">
    <property type="entry name" value="Methylesterase CheB, C-terminal domain"/>
    <property type="match status" value="1"/>
</dbReference>
<dbReference type="EMBL" id="JAGRQC010000001">
    <property type="protein sequence ID" value="MBR0551896.1"/>
    <property type="molecule type" value="Genomic_DNA"/>
</dbReference>
<dbReference type="Gene3D" id="3.40.50.2300">
    <property type="match status" value="1"/>
</dbReference>
<evidence type="ECO:0000259" key="9">
    <source>
        <dbReference type="PROSITE" id="PS50122"/>
    </source>
</evidence>
<comment type="catalytic activity">
    <reaction evidence="5">
        <text>[protein]-L-glutamate 5-O-methyl ester + H2O = L-glutamyl-[protein] + methanol + H(+)</text>
        <dbReference type="Rhea" id="RHEA:23236"/>
        <dbReference type="Rhea" id="RHEA-COMP:10208"/>
        <dbReference type="Rhea" id="RHEA-COMP:10311"/>
        <dbReference type="ChEBI" id="CHEBI:15377"/>
        <dbReference type="ChEBI" id="CHEBI:15378"/>
        <dbReference type="ChEBI" id="CHEBI:17790"/>
        <dbReference type="ChEBI" id="CHEBI:29973"/>
        <dbReference type="ChEBI" id="CHEBI:82795"/>
        <dbReference type="EC" id="3.1.1.61"/>
    </reaction>
</comment>
<dbReference type="GO" id="GO:0006935">
    <property type="term" value="P:chemotaxis"/>
    <property type="evidence" value="ECO:0007669"/>
    <property type="project" value="UniProtKB-UniRule"/>
</dbReference>
<evidence type="ECO:0000256" key="5">
    <source>
        <dbReference type="ARBA" id="ARBA00048267"/>
    </source>
</evidence>
<keyword evidence="2 6" id="KW-0145">Chemotaxis</keyword>
<dbReference type="PANTHER" id="PTHR42872">
    <property type="entry name" value="PROTEIN-GLUTAMATE METHYLESTERASE/PROTEIN-GLUTAMINE GLUTAMINASE"/>
    <property type="match status" value="1"/>
</dbReference>
<dbReference type="PROSITE" id="PS50122">
    <property type="entry name" value="CHEB"/>
    <property type="match status" value="1"/>
</dbReference>
<organism evidence="10 11">
    <name type="scientific">Stakelama marina</name>
    <dbReference type="NCBI Taxonomy" id="2826939"/>
    <lineage>
        <taxon>Bacteria</taxon>
        <taxon>Pseudomonadati</taxon>
        <taxon>Pseudomonadota</taxon>
        <taxon>Alphaproteobacteria</taxon>
        <taxon>Sphingomonadales</taxon>
        <taxon>Sphingomonadaceae</taxon>
        <taxon>Stakelama</taxon>
    </lineage>
</organism>
<feature type="active site" evidence="6">
    <location>
        <position position="299"/>
    </location>
</feature>
<evidence type="ECO:0000256" key="7">
    <source>
        <dbReference type="PROSITE-ProRule" id="PRU00169"/>
    </source>
</evidence>
<proteinExistence type="predicted"/>
<evidence type="ECO:0000313" key="10">
    <source>
        <dbReference type="EMBL" id="MBR0551896.1"/>
    </source>
</evidence>
<keyword evidence="7" id="KW-0597">Phosphoprotein</keyword>
<comment type="caution">
    <text evidence="10">The sequence shown here is derived from an EMBL/GenBank/DDBJ whole genome shotgun (WGS) entry which is preliminary data.</text>
</comment>
<feature type="modified residue" description="4-aspartylphosphate" evidence="7">
    <location>
        <position position="71"/>
    </location>
</feature>
<keyword evidence="3 6" id="KW-0378">Hydrolase</keyword>
<feature type="active site" evidence="6">
    <location>
        <position position="176"/>
    </location>
</feature>
<dbReference type="SUPFAM" id="SSF52172">
    <property type="entry name" value="CheY-like"/>
    <property type="match status" value="1"/>
</dbReference>